<gene>
    <name evidence="2" type="ORF">RY831_16090</name>
</gene>
<keyword evidence="3" id="KW-1185">Reference proteome</keyword>
<evidence type="ECO:0000313" key="2">
    <source>
        <dbReference type="EMBL" id="MEC4720684.1"/>
    </source>
</evidence>
<protein>
    <submittedName>
        <fullName evidence="2">Uncharacterized protein</fullName>
    </submittedName>
</protein>
<comment type="caution">
    <text evidence="2">The sequence shown here is derived from an EMBL/GenBank/DDBJ whole genome shotgun (WGS) entry which is preliminary data.</text>
</comment>
<dbReference type="Proteomes" id="UP001352263">
    <property type="component" value="Unassembled WGS sequence"/>
</dbReference>
<name>A0ABU6JAK7_9BURK</name>
<evidence type="ECO:0000256" key="1">
    <source>
        <dbReference type="SAM" id="MobiDB-lite"/>
    </source>
</evidence>
<reference evidence="2 3" key="1">
    <citation type="submission" date="2023-10" db="EMBL/GenBank/DDBJ databases">
        <title>Noviherbaspirillum sp. CPCC 100848 genome assembly.</title>
        <authorList>
            <person name="Li X.Y."/>
            <person name="Fang X.M."/>
        </authorList>
    </citation>
    <scope>NUCLEOTIDE SEQUENCE [LARGE SCALE GENOMIC DNA]</scope>
    <source>
        <strain evidence="2 3">CPCC 100848</strain>
    </source>
</reference>
<accession>A0ABU6JAK7</accession>
<proteinExistence type="predicted"/>
<dbReference type="EMBL" id="JAWIIV010000012">
    <property type="protein sequence ID" value="MEC4720684.1"/>
    <property type="molecule type" value="Genomic_DNA"/>
</dbReference>
<feature type="region of interest" description="Disordered" evidence="1">
    <location>
        <begin position="1"/>
        <end position="30"/>
    </location>
</feature>
<evidence type="ECO:0000313" key="3">
    <source>
        <dbReference type="Proteomes" id="UP001352263"/>
    </source>
</evidence>
<dbReference type="RefSeq" id="WP_326507393.1">
    <property type="nucleotide sequence ID" value="NZ_JAWIIV010000012.1"/>
</dbReference>
<sequence length="95" mass="10728">MSLIHSQSGKKGMNARSGPEAIDWPRQRAGAHAQWRRTGKFWPQYGEIRGFYRPRGKIYSAGAQSSSFDQERLAETISKACSLTHIHENPSRSQP</sequence>
<organism evidence="2 3">
    <name type="scientific">Noviherbaspirillum album</name>
    <dbReference type="NCBI Taxonomy" id="3080276"/>
    <lineage>
        <taxon>Bacteria</taxon>
        <taxon>Pseudomonadati</taxon>
        <taxon>Pseudomonadota</taxon>
        <taxon>Betaproteobacteria</taxon>
        <taxon>Burkholderiales</taxon>
        <taxon>Oxalobacteraceae</taxon>
        <taxon>Noviherbaspirillum</taxon>
    </lineage>
</organism>